<dbReference type="AlphaFoldDB" id="A0A1G2LU34"/>
<reference evidence="2 3" key="1">
    <citation type="journal article" date="2016" name="Nat. Commun.">
        <title>Thousands of microbial genomes shed light on interconnected biogeochemical processes in an aquifer system.</title>
        <authorList>
            <person name="Anantharaman K."/>
            <person name="Brown C.T."/>
            <person name="Hug L.A."/>
            <person name="Sharon I."/>
            <person name="Castelle C.J."/>
            <person name="Probst A.J."/>
            <person name="Thomas B.C."/>
            <person name="Singh A."/>
            <person name="Wilkins M.J."/>
            <person name="Karaoz U."/>
            <person name="Brodie E.L."/>
            <person name="Williams K.H."/>
            <person name="Hubbard S.S."/>
            <person name="Banfield J.F."/>
        </authorList>
    </citation>
    <scope>NUCLEOTIDE SEQUENCE [LARGE SCALE GENOMIC DNA]</scope>
</reference>
<gene>
    <name evidence="2" type="ORF">A2909_02265</name>
</gene>
<feature type="transmembrane region" description="Helical" evidence="1">
    <location>
        <begin position="14"/>
        <end position="35"/>
    </location>
</feature>
<feature type="transmembrane region" description="Helical" evidence="1">
    <location>
        <begin position="73"/>
        <end position="96"/>
    </location>
</feature>
<proteinExistence type="predicted"/>
<keyword evidence="1" id="KW-0812">Transmembrane</keyword>
<evidence type="ECO:0000313" key="2">
    <source>
        <dbReference type="EMBL" id="OHA14321.1"/>
    </source>
</evidence>
<keyword evidence="1" id="KW-0472">Membrane</keyword>
<evidence type="ECO:0000256" key="1">
    <source>
        <dbReference type="SAM" id="Phobius"/>
    </source>
</evidence>
<evidence type="ECO:0000313" key="3">
    <source>
        <dbReference type="Proteomes" id="UP000178302"/>
    </source>
</evidence>
<sequence length="107" mass="12289">MGKIWEHHIRRERIAWRLVFMFTITNLAVLISSIFSASSQEIAVYVYNAFKDFHISLGGIGFFLDNVLASNSIAIISIVNFSVLMAVLVYLFGTIWRPAQSRNFRIF</sequence>
<accession>A0A1G2LU34</accession>
<dbReference type="EMBL" id="MHQZ01000013">
    <property type="protein sequence ID" value="OHA14321.1"/>
    <property type="molecule type" value="Genomic_DNA"/>
</dbReference>
<protein>
    <submittedName>
        <fullName evidence="2">Uncharacterized protein</fullName>
    </submittedName>
</protein>
<comment type="caution">
    <text evidence="2">The sequence shown here is derived from an EMBL/GenBank/DDBJ whole genome shotgun (WGS) entry which is preliminary data.</text>
</comment>
<organism evidence="2 3">
    <name type="scientific">Candidatus Tagabacteria bacterium RIFCSPLOWO2_01_FULL_39_11</name>
    <dbReference type="NCBI Taxonomy" id="1802295"/>
    <lineage>
        <taxon>Bacteria</taxon>
        <taxon>Candidatus Tagaibacteriota</taxon>
    </lineage>
</organism>
<keyword evidence="1" id="KW-1133">Transmembrane helix</keyword>
<name>A0A1G2LU34_9BACT</name>
<dbReference type="Proteomes" id="UP000178302">
    <property type="component" value="Unassembled WGS sequence"/>
</dbReference>